<feature type="compositionally biased region" description="Polar residues" evidence="1">
    <location>
        <begin position="1038"/>
        <end position="1078"/>
    </location>
</feature>
<dbReference type="Proteomes" id="UP000325440">
    <property type="component" value="Unassembled WGS sequence"/>
</dbReference>
<feature type="compositionally biased region" description="Polar residues" evidence="1">
    <location>
        <begin position="532"/>
        <end position="560"/>
    </location>
</feature>
<feature type="compositionally biased region" description="Polar residues" evidence="1">
    <location>
        <begin position="454"/>
        <end position="475"/>
    </location>
</feature>
<feature type="compositionally biased region" description="Polar residues" evidence="1">
    <location>
        <begin position="485"/>
        <end position="501"/>
    </location>
</feature>
<keyword evidence="3" id="KW-1185">Reference proteome</keyword>
<feature type="compositionally biased region" description="Low complexity" evidence="1">
    <location>
        <begin position="899"/>
        <end position="912"/>
    </location>
</feature>
<evidence type="ECO:0000313" key="2">
    <source>
        <dbReference type="EMBL" id="VVC42604.1"/>
    </source>
</evidence>
<feature type="region of interest" description="Disordered" evidence="1">
    <location>
        <begin position="966"/>
        <end position="1161"/>
    </location>
</feature>
<feature type="compositionally biased region" description="Polar residues" evidence="1">
    <location>
        <begin position="205"/>
        <end position="217"/>
    </location>
</feature>
<feature type="compositionally biased region" description="Polar residues" evidence="1">
    <location>
        <begin position="1006"/>
        <end position="1017"/>
    </location>
</feature>
<feature type="region of interest" description="Disordered" evidence="1">
    <location>
        <begin position="242"/>
        <end position="440"/>
    </location>
</feature>
<reference evidence="2 3" key="1">
    <citation type="submission" date="2019-08" db="EMBL/GenBank/DDBJ databases">
        <authorList>
            <person name="Alioto T."/>
            <person name="Alioto T."/>
            <person name="Gomez Garrido J."/>
        </authorList>
    </citation>
    <scope>NUCLEOTIDE SEQUENCE [LARGE SCALE GENOMIC DNA]</scope>
</reference>
<proteinExistence type="predicted"/>
<feature type="compositionally biased region" description="Low complexity" evidence="1">
    <location>
        <begin position="988"/>
        <end position="1002"/>
    </location>
</feature>
<feature type="compositionally biased region" description="Low complexity" evidence="1">
    <location>
        <begin position="517"/>
        <end position="528"/>
    </location>
</feature>
<feature type="compositionally biased region" description="Low complexity" evidence="1">
    <location>
        <begin position="570"/>
        <end position="585"/>
    </location>
</feature>
<feature type="region of interest" description="Disordered" evidence="1">
    <location>
        <begin position="454"/>
        <end position="610"/>
    </location>
</feature>
<gene>
    <name evidence="2" type="ORF">CINCED_3A002506</name>
</gene>
<name>A0A5E4NCL7_9HEMI</name>
<feature type="compositionally biased region" description="Low complexity" evidence="1">
    <location>
        <begin position="281"/>
        <end position="297"/>
    </location>
</feature>
<feature type="compositionally biased region" description="Basic and acidic residues" evidence="1">
    <location>
        <begin position="418"/>
        <end position="432"/>
    </location>
</feature>
<feature type="compositionally biased region" description="Polar residues" evidence="1">
    <location>
        <begin position="1102"/>
        <end position="1146"/>
    </location>
</feature>
<feature type="compositionally biased region" description="Polar residues" evidence="1">
    <location>
        <begin position="828"/>
        <end position="871"/>
    </location>
</feature>
<dbReference type="AlphaFoldDB" id="A0A5E4NCL7"/>
<feature type="compositionally biased region" description="Polar residues" evidence="1">
    <location>
        <begin position="373"/>
        <end position="383"/>
    </location>
</feature>
<feature type="compositionally biased region" description="Basic and acidic residues" evidence="1">
    <location>
        <begin position="300"/>
        <end position="313"/>
    </location>
</feature>
<dbReference type="EMBL" id="CABPRJ010001966">
    <property type="protein sequence ID" value="VVC42604.1"/>
    <property type="molecule type" value="Genomic_DNA"/>
</dbReference>
<protein>
    <submittedName>
        <fullName evidence="2">Uncharacterized protein</fullName>
    </submittedName>
</protein>
<feature type="compositionally biased region" description="Basic and acidic residues" evidence="1">
    <location>
        <begin position="359"/>
        <end position="372"/>
    </location>
</feature>
<feature type="region of interest" description="Disordered" evidence="1">
    <location>
        <begin position="184"/>
        <end position="217"/>
    </location>
</feature>
<accession>A0A5E4NCL7</accession>
<evidence type="ECO:0000313" key="3">
    <source>
        <dbReference type="Proteomes" id="UP000325440"/>
    </source>
</evidence>
<feature type="compositionally biased region" description="Basic and acidic residues" evidence="1">
    <location>
        <begin position="872"/>
        <end position="889"/>
    </location>
</feature>
<feature type="region of interest" description="Disordered" evidence="1">
    <location>
        <begin position="787"/>
        <end position="936"/>
    </location>
</feature>
<organism evidence="2 3">
    <name type="scientific">Cinara cedri</name>
    <dbReference type="NCBI Taxonomy" id="506608"/>
    <lineage>
        <taxon>Eukaryota</taxon>
        <taxon>Metazoa</taxon>
        <taxon>Ecdysozoa</taxon>
        <taxon>Arthropoda</taxon>
        <taxon>Hexapoda</taxon>
        <taxon>Insecta</taxon>
        <taxon>Pterygota</taxon>
        <taxon>Neoptera</taxon>
        <taxon>Paraneoptera</taxon>
        <taxon>Hemiptera</taxon>
        <taxon>Sternorrhyncha</taxon>
        <taxon>Aphidomorpha</taxon>
        <taxon>Aphidoidea</taxon>
        <taxon>Aphididae</taxon>
        <taxon>Lachninae</taxon>
        <taxon>Cinara</taxon>
    </lineage>
</organism>
<evidence type="ECO:0000256" key="1">
    <source>
        <dbReference type="SAM" id="MobiDB-lite"/>
    </source>
</evidence>
<sequence length="1161" mass="129460">MDLNRPPPIFNYRRSDHYYINRDGVEVPYTDAHPNYALEGFRETRNIIRYYSWIGVREPVPPNTERVHIYELIDREGENENINNQNIDIPLILRLIIPIEPIVLHRLGGMVRPDFPWNQIIRLQTSNTAIEQINRQRHNPDENNLNIRMPSTLRLTIPIGPNEMYSMGGEIRINYPQDQVIRRQTSNRATEQTRRQRQNENTNNFNITMPSNRSSVSQNRLNELDIWDSYVRRNGRWELVPRQEHRRTTSNRATEQTRRQRPNRLILDLSEDIPPFSQNASSRVRNRSNNGVGNPRTRSSRSERRRETTHRPTEQTTVQRQNGNVIDGNEPIPSPLQNASSRVRSRSSGGVGNPGTHSSRSERRQETPHRSTEQTTVQRQNGNVIDGNEPIPSPLQNDSSRVRSRSSGGVGNTRTHSSRSERRQETPHRSTEQTRGQRRCDYIIHISEVIPLPSQNPSIRVRTSSSSGVGNPGTHSSRSERSRETLITPTEQTTVQRQNGTIIDGSEPIPSPLQNASSRVRSRSSSGVGNPGTHSSISERSCETPITPTEQTTVQRQNENIIDGNEPILSSSQNASSRVRSRSSSVGNTQIHASRSEHRHDTQNSNTTENYKIVISSDSPSTTQINVSGLDFIGVHNHGNSDHEDEWIPVQREGHNTTNSALVQQEMEDPDNIAITISSASQFNRGEVDRNKGSGNSLTLIPIRENRGETSCSAPEQQEMEDTNDIAITISTPSQTDWSGIDNNIEVRDSWTTIPIPENETTNRAFEQEEMADTDSEATTISCFSQAGWKDTNSDNDISDSHTTASLPDDRHETTNSLLEETNDQRQNENTNDLNFNISAPSSSTSHGGLSTVDSGNGRNEASSPSNMTSKPENKHRTRSDTLKQKEIENSEENAMTISLPSPSTSNGGSSTVDIKNGRNGASSSSKMNFIPEKRRRTGSSTLMVINNNNSSFFSLAFLEGPELPQETNDQRQNENTNDLNFNIPALSSSTSHGGSSTVDSGNGRNGASSPSNMTSKPENRRRTRSSTLKETNDQRQNENTNDLNFNIPAPSTSTSHGGLSTVDSENGRNGASSLSTLTSRPEKRRRTRSSTSKETNDQRQNENTNDLNFNIPAPSTSTSHGGLSTVDSGNGRNGARSLSNMTSGQENRRRTRNSGFQVNT</sequence>